<feature type="region of interest" description="Disordered" evidence="1">
    <location>
        <begin position="330"/>
        <end position="361"/>
    </location>
</feature>
<dbReference type="EMBL" id="HBHT01002949">
    <property type="protein sequence ID" value="CAD9943661.1"/>
    <property type="molecule type" value="Transcribed_RNA"/>
</dbReference>
<dbReference type="AlphaFoldDB" id="A0A7S2Y604"/>
<gene>
    <name evidence="2" type="ORF">APAL1065_LOCUS1982</name>
</gene>
<feature type="region of interest" description="Disordered" evidence="1">
    <location>
        <begin position="27"/>
        <end position="66"/>
    </location>
</feature>
<proteinExistence type="predicted"/>
<sequence>MDTGRLASVGTILQIVDLDQQWSAQAQSMGTLSSSSSSVPNNTTTLDRGEDDNDDNDNPEKGSTMTLNMVDSLDRIVLTCQAESTLVDLVQIENPQAASLEQRLRKSPEYLRAVVRPRPNLTSSAGGTMDPSTFQHVCEEALQEYDWVQQLYLETAKVATKLSSTKSTINGLPPVAQTQIAAALDAPKLTITSGDPTQLFSCPTSFWKVATTWQSLCHTVRAGCQASLNANKNEVLVAAALQKGGPLKLPVHVEDVDPSVRRQVADMERQAHADWIGLQLDPCLDFQVLLSLGDEDHHPQRVQYLMDMMRRERQRLQSSLVELELLLEQQQELNEDGEDSSTTNEEPPPEQKGAWFDDAYW</sequence>
<evidence type="ECO:0000256" key="1">
    <source>
        <dbReference type="SAM" id="MobiDB-lite"/>
    </source>
</evidence>
<name>A0A7S2Y604_9STRA</name>
<accession>A0A7S2Y604</accession>
<reference evidence="2" key="1">
    <citation type="submission" date="2021-01" db="EMBL/GenBank/DDBJ databases">
        <authorList>
            <person name="Corre E."/>
            <person name="Pelletier E."/>
            <person name="Niang G."/>
            <person name="Scheremetjew M."/>
            <person name="Finn R."/>
            <person name="Kale V."/>
            <person name="Holt S."/>
            <person name="Cochrane G."/>
            <person name="Meng A."/>
            <person name="Brown T."/>
            <person name="Cohen L."/>
        </authorList>
    </citation>
    <scope>NUCLEOTIDE SEQUENCE</scope>
    <source>
        <strain evidence="2">CCMP125</strain>
    </source>
</reference>
<organism evidence="2">
    <name type="scientific">Entomoneis paludosa</name>
    <dbReference type="NCBI Taxonomy" id="265537"/>
    <lineage>
        <taxon>Eukaryota</taxon>
        <taxon>Sar</taxon>
        <taxon>Stramenopiles</taxon>
        <taxon>Ochrophyta</taxon>
        <taxon>Bacillariophyta</taxon>
        <taxon>Bacillariophyceae</taxon>
        <taxon>Bacillariophycidae</taxon>
        <taxon>Entomoneidaceae</taxon>
        <taxon>Entomoneis</taxon>
    </lineage>
</organism>
<evidence type="ECO:0000313" key="2">
    <source>
        <dbReference type="EMBL" id="CAD9943661.1"/>
    </source>
</evidence>
<protein>
    <submittedName>
        <fullName evidence="2">Uncharacterized protein</fullName>
    </submittedName>
</protein>